<name>A0A9P0BA42_BRAAE</name>
<keyword evidence="4" id="KW-1185">Reference proteome</keyword>
<reference evidence="3" key="1">
    <citation type="submission" date="2021-12" db="EMBL/GenBank/DDBJ databases">
        <authorList>
            <person name="King R."/>
        </authorList>
    </citation>
    <scope>NUCLEOTIDE SEQUENCE</scope>
</reference>
<evidence type="ECO:0000313" key="3">
    <source>
        <dbReference type="EMBL" id="CAH0559010.1"/>
    </source>
</evidence>
<keyword evidence="2" id="KW-0812">Transmembrane</keyword>
<feature type="region of interest" description="Disordered" evidence="1">
    <location>
        <begin position="97"/>
        <end position="132"/>
    </location>
</feature>
<dbReference type="EMBL" id="OV121137">
    <property type="protein sequence ID" value="CAH0559010.1"/>
    <property type="molecule type" value="Genomic_DNA"/>
</dbReference>
<dbReference type="Proteomes" id="UP001154078">
    <property type="component" value="Chromosome 6"/>
</dbReference>
<dbReference type="OrthoDB" id="6734703at2759"/>
<feature type="transmembrane region" description="Helical" evidence="2">
    <location>
        <begin position="16"/>
        <end position="35"/>
    </location>
</feature>
<keyword evidence="2" id="KW-0472">Membrane</keyword>
<sequence>MSENPSTKDNAVKVGFSVWASLCLFLCIWLVSGFIRGRRRFSTNLHVIEDGLKKMQEELDFKMRQNSIGYIEDLDVILNKMSPSDLRECLLKEDEKEKIKEDNEEETETLLTKERLNADLPEDKEEELKKIN</sequence>
<dbReference type="AlphaFoldDB" id="A0A9P0BA42"/>
<proteinExistence type="predicted"/>
<evidence type="ECO:0000313" key="4">
    <source>
        <dbReference type="Proteomes" id="UP001154078"/>
    </source>
</evidence>
<keyword evidence="2" id="KW-1133">Transmembrane helix</keyword>
<organism evidence="3 4">
    <name type="scientific">Brassicogethes aeneus</name>
    <name type="common">Rape pollen beetle</name>
    <name type="synonym">Meligethes aeneus</name>
    <dbReference type="NCBI Taxonomy" id="1431903"/>
    <lineage>
        <taxon>Eukaryota</taxon>
        <taxon>Metazoa</taxon>
        <taxon>Ecdysozoa</taxon>
        <taxon>Arthropoda</taxon>
        <taxon>Hexapoda</taxon>
        <taxon>Insecta</taxon>
        <taxon>Pterygota</taxon>
        <taxon>Neoptera</taxon>
        <taxon>Endopterygota</taxon>
        <taxon>Coleoptera</taxon>
        <taxon>Polyphaga</taxon>
        <taxon>Cucujiformia</taxon>
        <taxon>Nitidulidae</taxon>
        <taxon>Meligethinae</taxon>
        <taxon>Brassicogethes</taxon>
    </lineage>
</organism>
<accession>A0A9P0BA42</accession>
<evidence type="ECO:0000256" key="2">
    <source>
        <dbReference type="SAM" id="Phobius"/>
    </source>
</evidence>
<evidence type="ECO:0000256" key="1">
    <source>
        <dbReference type="SAM" id="MobiDB-lite"/>
    </source>
</evidence>
<gene>
    <name evidence="3" type="ORF">MELIAE_LOCUS9204</name>
</gene>
<protein>
    <submittedName>
        <fullName evidence="3">Uncharacterized protein</fullName>
    </submittedName>
</protein>